<dbReference type="KEGG" id="sind:105162989"/>
<dbReference type="Pfam" id="PF04043">
    <property type="entry name" value="PMEI"/>
    <property type="match status" value="1"/>
</dbReference>
<dbReference type="InterPro" id="IPR012334">
    <property type="entry name" value="Pectin_lyas_fold"/>
</dbReference>
<dbReference type="OrthoDB" id="2019149at2759"/>
<comment type="similarity">
    <text evidence="3">In the N-terminal section; belongs to the PMEI family.</text>
</comment>
<keyword evidence="9 13" id="KW-0063">Aspartyl esterase</keyword>
<dbReference type="GeneID" id="105162989"/>
<dbReference type="InterPro" id="IPR033131">
    <property type="entry name" value="Pectinesterase_Asp_AS"/>
</dbReference>
<keyword evidence="10 13" id="KW-0961">Cell wall biogenesis/degradation</keyword>
<keyword evidence="8 13" id="KW-0378">Hydrolase</keyword>
<evidence type="ECO:0000256" key="2">
    <source>
        <dbReference type="ARBA" id="ARBA00005184"/>
    </source>
</evidence>
<evidence type="ECO:0000256" key="6">
    <source>
        <dbReference type="ARBA" id="ARBA00022512"/>
    </source>
</evidence>
<protein>
    <recommendedName>
        <fullName evidence="5 13">Pectinesterase</fullName>
        <ecNumber evidence="5 13">3.1.1.11</ecNumber>
    </recommendedName>
</protein>
<evidence type="ECO:0000256" key="4">
    <source>
        <dbReference type="ARBA" id="ARBA00007786"/>
    </source>
</evidence>
<comment type="similarity">
    <text evidence="4">In the C-terminal section; belongs to the pectinesterase family.</text>
</comment>
<comment type="function">
    <text evidence="13">Acts in the modification of cell walls via demethylesterification of cell wall pectin.</text>
</comment>
<dbReference type="RefSeq" id="XP_011079480.1">
    <property type="nucleotide sequence ID" value="XM_011081178.2"/>
</dbReference>
<comment type="pathway">
    <text evidence="2 13">Glycan metabolism; pectin degradation; 2-dehydro-3-deoxy-D-gluconate from pectin: step 1/5.</text>
</comment>
<evidence type="ECO:0000313" key="17">
    <source>
        <dbReference type="RefSeq" id="XP_011079480.1"/>
    </source>
</evidence>
<comment type="subcellular location">
    <subcellularLocation>
        <location evidence="1 13">Secreted</location>
        <location evidence="1 13">Cell wall</location>
    </subcellularLocation>
</comment>
<dbReference type="PROSITE" id="PS00800">
    <property type="entry name" value="PECTINESTERASE_1"/>
    <property type="match status" value="1"/>
</dbReference>
<evidence type="ECO:0000256" key="9">
    <source>
        <dbReference type="ARBA" id="ARBA00023085"/>
    </source>
</evidence>
<dbReference type="PANTHER" id="PTHR31707">
    <property type="entry name" value="PECTINESTERASE"/>
    <property type="match status" value="1"/>
</dbReference>
<dbReference type="EC" id="3.1.1.11" evidence="5 13"/>
<evidence type="ECO:0000256" key="7">
    <source>
        <dbReference type="ARBA" id="ARBA00022525"/>
    </source>
</evidence>
<organism evidence="16 17">
    <name type="scientific">Sesamum indicum</name>
    <name type="common">Oriental sesame</name>
    <name type="synonym">Sesamum orientale</name>
    <dbReference type="NCBI Taxonomy" id="4182"/>
    <lineage>
        <taxon>Eukaryota</taxon>
        <taxon>Viridiplantae</taxon>
        <taxon>Streptophyta</taxon>
        <taxon>Embryophyta</taxon>
        <taxon>Tracheophyta</taxon>
        <taxon>Spermatophyta</taxon>
        <taxon>Magnoliopsida</taxon>
        <taxon>eudicotyledons</taxon>
        <taxon>Gunneridae</taxon>
        <taxon>Pentapetalae</taxon>
        <taxon>asterids</taxon>
        <taxon>lamiids</taxon>
        <taxon>Lamiales</taxon>
        <taxon>Pedaliaceae</taxon>
        <taxon>Sesamum</taxon>
    </lineage>
</organism>
<name>A0A6I9TAS7_SESIN</name>
<dbReference type="GO" id="GO:0045490">
    <property type="term" value="P:pectin catabolic process"/>
    <property type="evidence" value="ECO:0007669"/>
    <property type="project" value="UniProtKB-UniRule"/>
</dbReference>
<evidence type="ECO:0000256" key="10">
    <source>
        <dbReference type="ARBA" id="ARBA00023316"/>
    </source>
</evidence>
<accession>A0A6I9TAS7</accession>
<dbReference type="GO" id="GO:0030599">
    <property type="term" value="F:pectinesterase activity"/>
    <property type="evidence" value="ECO:0007669"/>
    <property type="project" value="UniProtKB-UniRule"/>
</dbReference>
<evidence type="ECO:0000259" key="15">
    <source>
        <dbReference type="SMART" id="SM00856"/>
    </source>
</evidence>
<evidence type="ECO:0000256" key="11">
    <source>
        <dbReference type="ARBA" id="ARBA00047928"/>
    </source>
</evidence>
<dbReference type="GO" id="GO:0042545">
    <property type="term" value="P:cell wall modification"/>
    <property type="evidence" value="ECO:0007669"/>
    <property type="project" value="UniProtKB-UniRule"/>
</dbReference>
<dbReference type="SUPFAM" id="SSF101148">
    <property type="entry name" value="Plant invertase/pectin methylesterase inhibitor"/>
    <property type="match status" value="1"/>
</dbReference>
<keyword evidence="14" id="KW-1133">Transmembrane helix</keyword>
<dbReference type="SUPFAM" id="SSF51126">
    <property type="entry name" value="Pectin lyase-like"/>
    <property type="match status" value="1"/>
</dbReference>
<dbReference type="FunFam" id="2.160.20.10:FF:000029">
    <property type="entry name" value="Pectinesterase 4"/>
    <property type="match status" value="1"/>
</dbReference>
<evidence type="ECO:0000256" key="3">
    <source>
        <dbReference type="ARBA" id="ARBA00006027"/>
    </source>
</evidence>
<keyword evidence="14" id="KW-0812">Transmembrane</keyword>
<dbReference type="PROSITE" id="PS00503">
    <property type="entry name" value="PECTINESTERASE_2"/>
    <property type="match status" value="1"/>
</dbReference>
<dbReference type="CDD" id="cd15798">
    <property type="entry name" value="PMEI-like_3"/>
    <property type="match status" value="1"/>
</dbReference>
<evidence type="ECO:0000313" key="16">
    <source>
        <dbReference type="Proteomes" id="UP000504604"/>
    </source>
</evidence>
<dbReference type="InterPro" id="IPR035513">
    <property type="entry name" value="Invertase/methylesterase_inhib"/>
</dbReference>
<evidence type="ECO:0000256" key="8">
    <source>
        <dbReference type="ARBA" id="ARBA00022801"/>
    </source>
</evidence>
<dbReference type="InterPro" id="IPR011050">
    <property type="entry name" value="Pectin_lyase_fold/virulence"/>
</dbReference>
<dbReference type="Pfam" id="PF01095">
    <property type="entry name" value="Pectinesterase"/>
    <property type="match status" value="1"/>
</dbReference>
<keyword evidence="16" id="KW-1185">Reference proteome</keyword>
<evidence type="ECO:0000256" key="12">
    <source>
        <dbReference type="PROSITE-ProRule" id="PRU10040"/>
    </source>
</evidence>
<evidence type="ECO:0000256" key="14">
    <source>
        <dbReference type="SAM" id="Phobius"/>
    </source>
</evidence>
<proteinExistence type="inferred from homology"/>
<evidence type="ECO:0000256" key="13">
    <source>
        <dbReference type="RuleBase" id="RU000589"/>
    </source>
</evidence>
<dbReference type="UniPathway" id="UPA00545">
    <property type="reaction ID" value="UER00823"/>
</dbReference>
<keyword evidence="6 13" id="KW-0134">Cell wall</keyword>
<keyword evidence="14" id="KW-0472">Membrane</keyword>
<dbReference type="InParanoid" id="A0A6I9TAS7"/>
<keyword evidence="7 13" id="KW-0964">Secreted</keyword>
<dbReference type="NCBIfam" id="TIGR01614">
    <property type="entry name" value="PME_inhib"/>
    <property type="match status" value="1"/>
</dbReference>
<dbReference type="Gene3D" id="1.20.140.40">
    <property type="entry name" value="Invertase/pectin methylesterase inhibitor family protein"/>
    <property type="match status" value="1"/>
</dbReference>
<dbReference type="AlphaFoldDB" id="A0A6I9TAS7"/>
<dbReference type="InterPro" id="IPR006501">
    <property type="entry name" value="Pectinesterase_inhib_dom"/>
</dbReference>
<evidence type="ECO:0000256" key="1">
    <source>
        <dbReference type="ARBA" id="ARBA00004191"/>
    </source>
</evidence>
<feature type="domain" description="Pectinesterase inhibitor" evidence="15">
    <location>
        <begin position="43"/>
        <end position="195"/>
    </location>
</feature>
<dbReference type="InterPro" id="IPR000070">
    <property type="entry name" value="Pectinesterase_cat"/>
</dbReference>
<evidence type="ECO:0000256" key="5">
    <source>
        <dbReference type="ARBA" id="ARBA00013229"/>
    </source>
</evidence>
<dbReference type="Proteomes" id="UP000504604">
    <property type="component" value="Linkage group LG6"/>
</dbReference>
<feature type="transmembrane region" description="Helical" evidence="14">
    <location>
        <begin position="6"/>
        <end position="27"/>
    </location>
</feature>
<dbReference type="InterPro" id="IPR018040">
    <property type="entry name" value="Pectinesterase_Tyr_AS"/>
</dbReference>
<gene>
    <name evidence="17" type="primary">LOC105162989</name>
</gene>
<dbReference type="Gene3D" id="2.160.20.10">
    <property type="entry name" value="Single-stranded right-handed beta-helix, Pectin lyase-like"/>
    <property type="match status" value="1"/>
</dbReference>
<dbReference type="Gramene" id="SIN_1012659.t">
    <property type="protein sequence ID" value="SIN_1012659.t"/>
    <property type="gene ID" value="SIN_1012659"/>
</dbReference>
<comment type="catalytic activity">
    <reaction evidence="11 13">
        <text>[(1-&gt;4)-alpha-D-galacturonosyl methyl ester](n) + n H2O = [(1-&gt;4)-alpha-D-galacturonosyl](n) + n methanol + n H(+)</text>
        <dbReference type="Rhea" id="RHEA:22380"/>
        <dbReference type="Rhea" id="RHEA-COMP:14570"/>
        <dbReference type="Rhea" id="RHEA-COMP:14573"/>
        <dbReference type="ChEBI" id="CHEBI:15377"/>
        <dbReference type="ChEBI" id="CHEBI:15378"/>
        <dbReference type="ChEBI" id="CHEBI:17790"/>
        <dbReference type="ChEBI" id="CHEBI:140522"/>
        <dbReference type="ChEBI" id="CHEBI:140523"/>
        <dbReference type="EC" id="3.1.1.11"/>
    </reaction>
</comment>
<feature type="active site" evidence="12">
    <location>
        <position position="408"/>
    </location>
</feature>
<dbReference type="GO" id="GO:0004857">
    <property type="term" value="F:enzyme inhibitor activity"/>
    <property type="evidence" value="ECO:0007669"/>
    <property type="project" value="InterPro"/>
</dbReference>
<sequence>MAVGKIAVSLVSVMLVIGVVIGVVVMVKSNGSSDSQESQTRMPSMKMVTSICELTNYKEACAGSLESVAKNNSATANDYILAVVESTLNEVKKSSEATSKVVVNKDTDELNHVAVQDCKDFLDYAVDTLQKSISLVGGSDMETLEERAHELLSWMTAVYAFHTTCLDQIENPEYKAAVANGTHNSTQLSHNAVNIVAELPQILTLFNYQPIHQNVTTVITSGSGRRRLMSANHHDEYPSWFGPAERKLLAKRGGIIPNAVVAKDGSGRFKTIGAAIAACPDNNKGRFIIYVKAGIYREQVIVTKKKTNIFIYGDGIGRTIVAGNKNYGIMNIGTMHTATFANEATGFIARGITFSNEAGPQGHQAVAFRSVGDMSAMFDCSFEGHQDTLYYQFLRQFYRNCRIYGTIDFIFGKGDAVIQDSEIVVRRPLPKQFNTVTADGREIPRGSNGLVIQNCRIIPDKFLFPIRFQVPSYLGRPWTREALTVVMQSELGDFIRPEGWKLWDGSNNHKSCEMYEFGNRGPGARTDRRNREFSKFKVLGPNQAAKYTPGIFLAGNQWLPQTGVPFRLGF</sequence>
<dbReference type="SMART" id="SM00856">
    <property type="entry name" value="PMEI"/>
    <property type="match status" value="1"/>
</dbReference>
<reference evidence="17" key="1">
    <citation type="submission" date="2025-08" db="UniProtKB">
        <authorList>
            <consortium name="RefSeq"/>
        </authorList>
    </citation>
    <scope>IDENTIFICATION</scope>
</reference>
<dbReference type="FunCoup" id="A0A6I9TAS7">
    <property type="interactions" value="109"/>
</dbReference>